<name>A0A1F5YD09_9BACT</name>
<evidence type="ECO:0000313" key="4">
    <source>
        <dbReference type="EMBL" id="OGF98019.1"/>
    </source>
</evidence>
<sequence>MAIVKSNSRKLKIPANESYLNEVRDFVTEIARSFGFDTKDISSIKLAVDEGCTNIIRHAYRDIPNGVIEVLAVVKQRVLSIVLIDHGKGFDFKKASDPNLQTYMKIGKKGGLGIFLMKKLMDEVEYHVTSRGNELWLTKKRKREEEKFLKIIPKELSLKTKLTVLIAFMFSCIAAGSFGYLYRSQEKEIEARI</sequence>
<feature type="domain" description="Histidine kinase/HSP90-like ATPase" evidence="3">
    <location>
        <begin position="13"/>
        <end position="139"/>
    </location>
</feature>
<dbReference type="InterPro" id="IPR036890">
    <property type="entry name" value="HATPase_C_sf"/>
</dbReference>
<protein>
    <recommendedName>
        <fullName evidence="3">Histidine kinase/HSP90-like ATPase domain-containing protein</fullName>
    </recommendedName>
</protein>
<dbReference type="Pfam" id="PF13581">
    <property type="entry name" value="HATPase_c_2"/>
    <property type="match status" value="1"/>
</dbReference>
<accession>A0A1F5YD09</accession>
<dbReference type="AlphaFoldDB" id="A0A1F5YD09"/>
<keyword evidence="2" id="KW-0472">Membrane</keyword>
<keyword evidence="1" id="KW-0723">Serine/threonine-protein kinase</keyword>
<evidence type="ECO:0000256" key="2">
    <source>
        <dbReference type="SAM" id="Phobius"/>
    </source>
</evidence>
<dbReference type="PANTHER" id="PTHR35526:SF3">
    <property type="entry name" value="ANTI-SIGMA-F FACTOR RSBW"/>
    <property type="match status" value="1"/>
</dbReference>
<keyword evidence="2" id="KW-0812">Transmembrane</keyword>
<dbReference type="GO" id="GO:0004674">
    <property type="term" value="F:protein serine/threonine kinase activity"/>
    <property type="evidence" value="ECO:0007669"/>
    <property type="project" value="UniProtKB-KW"/>
</dbReference>
<keyword evidence="1" id="KW-0808">Transferase</keyword>
<evidence type="ECO:0000256" key="1">
    <source>
        <dbReference type="ARBA" id="ARBA00022527"/>
    </source>
</evidence>
<dbReference type="CDD" id="cd16936">
    <property type="entry name" value="HATPase_RsbW-like"/>
    <property type="match status" value="1"/>
</dbReference>
<organism evidence="4 5">
    <name type="scientific">Candidatus Glassbacteria bacterium RBG_16_58_8</name>
    <dbReference type="NCBI Taxonomy" id="1817866"/>
    <lineage>
        <taxon>Bacteria</taxon>
        <taxon>Candidatus Glassiibacteriota</taxon>
    </lineage>
</organism>
<reference evidence="4 5" key="1">
    <citation type="journal article" date="2016" name="Nat. Commun.">
        <title>Thousands of microbial genomes shed light on interconnected biogeochemical processes in an aquifer system.</title>
        <authorList>
            <person name="Anantharaman K."/>
            <person name="Brown C.T."/>
            <person name="Hug L.A."/>
            <person name="Sharon I."/>
            <person name="Castelle C.J."/>
            <person name="Probst A.J."/>
            <person name="Thomas B.C."/>
            <person name="Singh A."/>
            <person name="Wilkins M.J."/>
            <person name="Karaoz U."/>
            <person name="Brodie E.L."/>
            <person name="Williams K.H."/>
            <person name="Hubbard S.S."/>
            <person name="Banfield J.F."/>
        </authorList>
    </citation>
    <scope>NUCLEOTIDE SEQUENCE [LARGE SCALE GENOMIC DNA]</scope>
</reference>
<evidence type="ECO:0000313" key="5">
    <source>
        <dbReference type="Proteomes" id="UP000179034"/>
    </source>
</evidence>
<gene>
    <name evidence="4" type="ORF">A2Z06_02610</name>
</gene>
<dbReference type="Proteomes" id="UP000179034">
    <property type="component" value="Unassembled WGS sequence"/>
</dbReference>
<comment type="caution">
    <text evidence="4">The sequence shown here is derived from an EMBL/GenBank/DDBJ whole genome shotgun (WGS) entry which is preliminary data.</text>
</comment>
<keyword evidence="2" id="KW-1133">Transmembrane helix</keyword>
<evidence type="ECO:0000259" key="3">
    <source>
        <dbReference type="Pfam" id="PF13581"/>
    </source>
</evidence>
<dbReference type="SUPFAM" id="SSF55874">
    <property type="entry name" value="ATPase domain of HSP90 chaperone/DNA topoisomerase II/histidine kinase"/>
    <property type="match status" value="1"/>
</dbReference>
<proteinExistence type="predicted"/>
<dbReference type="InterPro" id="IPR003594">
    <property type="entry name" value="HATPase_dom"/>
</dbReference>
<keyword evidence="1" id="KW-0418">Kinase</keyword>
<dbReference type="Gene3D" id="3.30.565.10">
    <property type="entry name" value="Histidine kinase-like ATPase, C-terminal domain"/>
    <property type="match status" value="1"/>
</dbReference>
<feature type="transmembrane region" description="Helical" evidence="2">
    <location>
        <begin position="162"/>
        <end position="182"/>
    </location>
</feature>
<dbReference type="InterPro" id="IPR050267">
    <property type="entry name" value="Anti-sigma-factor_SerPK"/>
</dbReference>
<dbReference type="EMBL" id="MFIW01000021">
    <property type="protein sequence ID" value="OGF98019.1"/>
    <property type="molecule type" value="Genomic_DNA"/>
</dbReference>
<feature type="non-terminal residue" evidence="4">
    <location>
        <position position="193"/>
    </location>
</feature>
<dbReference type="PANTHER" id="PTHR35526">
    <property type="entry name" value="ANTI-SIGMA-F FACTOR RSBW-RELATED"/>
    <property type="match status" value="1"/>
</dbReference>